<accession>A0AB34R3E0</accession>
<dbReference type="NCBIfam" id="TIGR02593">
    <property type="entry name" value="CRISPR_cas5"/>
    <property type="match status" value="1"/>
</dbReference>
<dbReference type="CDD" id="cd09693">
    <property type="entry name" value="Cas5_I"/>
    <property type="match status" value="1"/>
</dbReference>
<comment type="caution">
    <text evidence="2">The sequence shown here is derived from an EMBL/GenBank/DDBJ whole genome shotgun (WGS) entry which is preliminary data.</text>
</comment>
<dbReference type="Gene3D" id="3.30.70.2660">
    <property type="match status" value="1"/>
</dbReference>
<name>A0AB34R3E0_9PORP</name>
<dbReference type="InterPro" id="IPR013337">
    <property type="entry name" value="CRISPR-assoc_prot_Cas5_Tneap"/>
</dbReference>
<evidence type="ECO:0000256" key="1">
    <source>
        <dbReference type="ARBA" id="ARBA00023118"/>
    </source>
</evidence>
<dbReference type="RefSeq" id="WP_041503748.1">
    <property type="nucleotide sequence ID" value="NZ_JPIT01000031.1"/>
</dbReference>
<proteinExistence type="predicted"/>
<evidence type="ECO:0000313" key="3">
    <source>
        <dbReference type="Proteomes" id="UP000031937"/>
    </source>
</evidence>
<dbReference type="GO" id="GO:0051607">
    <property type="term" value="P:defense response to virus"/>
    <property type="evidence" value="ECO:0007669"/>
    <property type="project" value="UniProtKB-KW"/>
</dbReference>
<sequence length="223" mass="25556">MKLYRIKISSWTASFRYPNILSGYQPTLEVPPVSTVLGLMNACAGEYLNHEKLEIGYYFEYGAKEVDLETIYQIERTDKGTPKNEVKSNVIKREFLFDCRLYVYLSDVALVTYFKQPYFPLVLGRSSDLASVELIEEIELQEIVGAEHIKGQLVPFKGNFLPGVIQVLSNYFTDEIPRRNIGPEPYSVISCFGKTGKTNIKAYRDVIDNSPVDIYLHQLIFEK</sequence>
<gene>
    <name evidence="2" type="ORF">IE90_10445</name>
</gene>
<dbReference type="Proteomes" id="UP000031937">
    <property type="component" value="Unassembled WGS sequence"/>
</dbReference>
<dbReference type="NCBIfam" id="TIGR01895">
    <property type="entry name" value="cas_Cas5t"/>
    <property type="match status" value="1"/>
</dbReference>
<organism evidence="2 3">
    <name type="scientific">Sanguibacteroides justesenii</name>
    <dbReference type="NCBI Taxonomy" id="1547597"/>
    <lineage>
        <taxon>Bacteria</taxon>
        <taxon>Pseudomonadati</taxon>
        <taxon>Bacteroidota</taxon>
        <taxon>Bacteroidia</taxon>
        <taxon>Bacteroidales</taxon>
        <taxon>Porphyromonadaceae</taxon>
        <taxon>Sanguibacteroides</taxon>
    </lineage>
</organism>
<protein>
    <submittedName>
        <fullName evidence="2">CRISPR-associated protein Cas5</fullName>
    </submittedName>
</protein>
<dbReference type="AlphaFoldDB" id="A0AB34R3E0"/>
<dbReference type="EMBL" id="JPIT01000031">
    <property type="protein sequence ID" value="KIO43540.1"/>
    <property type="molecule type" value="Genomic_DNA"/>
</dbReference>
<keyword evidence="1" id="KW-0051">Antiviral defense</keyword>
<reference evidence="2 3" key="1">
    <citation type="submission" date="2014-07" db="EMBL/GenBank/DDBJ databases">
        <title>Porphyromonadaceae bacterium OUH 334697 = ATCC BAA-2682 = DSM 28341 draft genome.</title>
        <authorList>
            <person name="Sydenham T.V."/>
            <person name="Hasman H."/>
            <person name="Justesen U.S."/>
        </authorList>
    </citation>
    <scope>NUCLEOTIDE SEQUENCE [LARGE SCALE GENOMIC DNA]</scope>
    <source>
        <strain evidence="2 3">OUH 334697</strain>
    </source>
</reference>
<dbReference type="InterPro" id="IPR013422">
    <property type="entry name" value="CRISPR-assoc_prot_Cas5_N"/>
</dbReference>
<evidence type="ECO:0000313" key="2">
    <source>
        <dbReference type="EMBL" id="KIO43540.1"/>
    </source>
</evidence>
<dbReference type="GO" id="GO:0043571">
    <property type="term" value="P:maintenance of CRISPR repeat elements"/>
    <property type="evidence" value="ECO:0007669"/>
    <property type="project" value="InterPro"/>
</dbReference>
<dbReference type="Pfam" id="PF09704">
    <property type="entry name" value="Cas_Cas5d"/>
    <property type="match status" value="1"/>
</dbReference>
<dbReference type="InterPro" id="IPR021124">
    <property type="entry name" value="CRISPR-assoc_prot_Cas5"/>
</dbReference>